<dbReference type="PROSITE" id="PS51194">
    <property type="entry name" value="HELICASE_CTER"/>
    <property type="match status" value="1"/>
</dbReference>
<dbReference type="CDD" id="cd18793">
    <property type="entry name" value="SF2_C_SNF"/>
    <property type="match status" value="1"/>
</dbReference>
<dbReference type="InterPro" id="IPR049730">
    <property type="entry name" value="SNF2/RAD54-like_C"/>
</dbReference>
<dbReference type="GO" id="GO:0005634">
    <property type="term" value="C:nucleus"/>
    <property type="evidence" value="ECO:0007669"/>
    <property type="project" value="TreeGrafter"/>
</dbReference>
<keyword evidence="1" id="KW-0547">Nucleotide-binding</keyword>
<evidence type="ECO:0000256" key="3">
    <source>
        <dbReference type="ARBA" id="ARBA00022840"/>
    </source>
</evidence>
<dbReference type="Proteomes" id="UP000193498">
    <property type="component" value="Unassembled WGS sequence"/>
</dbReference>
<keyword evidence="3" id="KW-0067">ATP-binding</keyword>
<dbReference type="STRING" id="1314790.A0A1Y1VTH3"/>
<reference evidence="5 6" key="1">
    <citation type="submission" date="2016-07" db="EMBL/GenBank/DDBJ databases">
        <title>Pervasive Adenine N6-methylation of Active Genes in Fungi.</title>
        <authorList>
            <consortium name="DOE Joint Genome Institute"/>
            <person name="Mondo S.J."/>
            <person name="Dannebaum R.O."/>
            <person name="Kuo R.C."/>
            <person name="Labutti K."/>
            <person name="Haridas S."/>
            <person name="Kuo A."/>
            <person name="Salamov A."/>
            <person name="Ahrendt S.R."/>
            <person name="Lipzen A."/>
            <person name="Sullivan W."/>
            <person name="Andreopoulos W.B."/>
            <person name="Clum A."/>
            <person name="Lindquist E."/>
            <person name="Daum C."/>
            <person name="Ramamoorthy G.K."/>
            <person name="Gryganskyi A."/>
            <person name="Culley D."/>
            <person name="Magnuson J.K."/>
            <person name="James T.Y."/>
            <person name="O'Malley M.A."/>
            <person name="Stajich J.E."/>
            <person name="Spatafora J.W."/>
            <person name="Visel A."/>
            <person name="Grigoriev I.V."/>
        </authorList>
    </citation>
    <scope>NUCLEOTIDE SEQUENCE [LARGE SCALE GENOMIC DNA]</scope>
    <source>
        <strain evidence="5 6">CBS 931.73</strain>
    </source>
</reference>
<proteinExistence type="predicted"/>
<dbReference type="GO" id="GO:0008094">
    <property type="term" value="F:ATP-dependent activity, acting on DNA"/>
    <property type="evidence" value="ECO:0007669"/>
    <property type="project" value="TreeGrafter"/>
</dbReference>
<accession>A0A1Y1VTH3</accession>
<feature type="non-terminal residue" evidence="5">
    <location>
        <position position="127"/>
    </location>
</feature>
<dbReference type="InParanoid" id="A0A1Y1VTH3"/>
<sequence>RVIIFSGFNLMLDIVAYHLREQSIEHLKITGSTPVRIQKSSIDTFALPVPEGEIRVLLINIKCGAFGLNLQMASAVIIADNWWNPYVEIQAKARVWRVNQPNNVSSYQLVMQDSIEAQGVIDSQTRK</sequence>
<dbReference type="InterPro" id="IPR027417">
    <property type="entry name" value="P-loop_NTPase"/>
</dbReference>
<dbReference type="GO" id="GO:0005524">
    <property type="term" value="F:ATP binding"/>
    <property type="evidence" value="ECO:0007669"/>
    <property type="project" value="UniProtKB-KW"/>
</dbReference>
<feature type="domain" description="Helicase C-terminal" evidence="4">
    <location>
        <begin position="1"/>
        <end position="127"/>
    </location>
</feature>
<keyword evidence="6" id="KW-1185">Reference proteome</keyword>
<dbReference type="EMBL" id="MCFE01001193">
    <property type="protein sequence ID" value="ORX64587.1"/>
    <property type="molecule type" value="Genomic_DNA"/>
</dbReference>
<dbReference type="Gene3D" id="3.40.50.300">
    <property type="entry name" value="P-loop containing nucleotide triphosphate hydrolases"/>
    <property type="match status" value="1"/>
</dbReference>
<dbReference type="GO" id="GO:0006281">
    <property type="term" value="P:DNA repair"/>
    <property type="evidence" value="ECO:0007669"/>
    <property type="project" value="TreeGrafter"/>
</dbReference>
<comment type="caution">
    <text evidence="5">The sequence shown here is derived from an EMBL/GenBank/DDBJ whole genome shotgun (WGS) entry which is preliminary data.</text>
</comment>
<keyword evidence="2" id="KW-0378">Hydrolase</keyword>
<name>A0A1Y1VTH3_9FUNG</name>
<dbReference type="GO" id="GO:0016787">
    <property type="term" value="F:hydrolase activity"/>
    <property type="evidence" value="ECO:0007669"/>
    <property type="project" value="UniProtKB-KW"/>
</dbReference>
<gene>
    <name evidence="5" type="ORF">K493DRAFT_184737</name>
</gene>
<organism evidence="5 6">
    <name type="scientific">Basidiobolus meristosporus CBS 931.73</name>
    <dbReference type="NCBI Taxonomy" id="1314790"/>
    <lineage>
        <taxon>Eukaryota</taxon>
        <taxon>Fungi</taxon>
        <taxon>Fungi incertae sedis</taxon>
        <taxon>Zoopagomycota</taxon>
        <taxon>Entomophthoromycotina</taxon>
        <taxon>Basidiobolomycetes</taxon>
        <taxon>Basidiobolales</taxon>
        <taxon>Basidiobolaceae</taxon>
        <taxon>Basidiobolus</taxon>
    </lineage>
</organism>
<dbReference type="Pfam" id="PF00271">
    <property type="entry name" value="Helicase_C"/>
    <property type="match status" value="1"/>
</dbReference>
<dbReference type="InterPro" id="IPR050628">
    <property type="entry name" value="SNF2_RAD54_helicase_TF"/>
</dbReference>
<feature type="non-terminal residue" evidence="5">
    <location>
        <position position="1"/>
    </location>
</feature>
<dbReference type="PANTHER" id="PTHR45626">
    <property type="entry name" value="TRANSCRIPTION TERMINATION FACTOR 2-RELATED"/>
    <property type="match status" value="1"/>
</dbReference>
<evidence type="ECO:0000256" key="1">
    <source>
        <dbReference type="ARBA" id="ARBA00022741"/>
    </source>
</evidence>
<dbReference type="InterPro" id="IPR001650">
    <property type="entry name" value="Helicase_C-like"/>
</dbReference>
<evidence type="ECO:0000259" key="4">
    <source>
        <dbReference type="PROSITE" id="PS51194"/>
    </source>
</evidence>
<dbReference type="AlphaFoldDB" id="A0A1Y1VTH3"/>
<protein>
    <recommendedName>
        <fullName evidence="4">Helicase C-terminal domain-containing protein</fullName>
    </recommendedName>
</protein>
<evidence type="ECO:0000313" key="6">
    <source>
        <dbReference type="Proteomes" id="UP000193498"/>
    </source>
</evidence>
<evidence type="ECO:0000313" key="5">
    <source>
        <dbReference type="EMBL" id="ORX64587.1"/>
    </source>
</evidence>
<evidence type="ECO:0000256" key="2">
    <source>
        <dbReference type="ARBA" id="ARBA00022801"/>
    </source>
</evidence>
<dbReference type="OrthoDB" id="448448at2759"/>
<dbReference type="SUPFAM" id="SSF52540">
    <property type="entry name" value="P-loop containing nucleoside triphosphate hydrolases"/>
    <property type="match status" value="1"/>
</dbReference>
<dbReference type="SMART" id="SM00490">
    <property type="entry name" value="HELICc"/>
    <property type="match status" value="1"/>
</dbReference>